<evidence type="ECO:0000313" key="1">
    <source>
        <dbReference type="EMBL" id="PZD73387.1"/>
    </source>
</evidence>
<reference evidence="1 2" key="1">
    <citation type="journal article" date="2018" name="Sci. Rep.">
        <title>A novel species of the marine cyanobacterium Acaryochloris with a unique pigment content and lifestyle.</title>
        <authorList>
            <person name="Partensky F."/>
            <person name="Six C."/>
            <person name="Ratin M."/>
            <person name="Garczarek L."/>
            <person name="Vaulot D."/>
            <person name="Probert I."/>
            <person name="Calteau A."/>
            <person name="Gourvil P."/>
            <person name="Marie D."/>
            <person name="Grebert T."/>
            <person name="Bouchier C."/>
            <person name="Le Panse S."/>
            <person name="Gachenot M."/>
            <person name="Rodriguez F."/>
            <person name="Garrido J.L."/>
        </authorList>
    </citation>
    <scope>NUCLEOTIDE SEQUENCE [LARGE SCALE GENOMIC DNA]</scope>
    <source>
        <strain evidence="1 2">RCC1774</strain>
    </source>
</reference>
<comment type="caution">
    <text evidence="1">The sequence shown here is derived from an EMBL/GenBank/DDBJ whole genome shotgun (WGS) entry which is preliminary data.</text>
</comment>
<dbReference type="EMBL" id="PQWO01000006">
    <property type="protein sequence ID" value="PZD73387.1"/>
    <property type="molecule type" value="Genomic_DNA"/>
</dbReference>
<name>A0A2W1JYY5_9CYAN</name>
<protein>
    <submittedName>
        <fullName evidence="1">Uncharacterized protein</fullName>
    </submittedName>
</protein>
<organism evidence="1 2">
    <name type="scientific">Acaryochloris thomasi RCC1774</name>
    <dbReference type="NCBI Taxonomy" id="1764569"/>
    <lineage>
        <taxon>Bacteria</taxon>
        <taxon>Bacillati</taxon>
        <taxon>Cyanobacteriota</taxon>
        <taxon>Cyanophyceae</taxon>
        <taxon>Acaryochloridales</taxon>
        <taxon>Acaryochloridaceae</taxon>
        <taxon>Acaryochloris</taxon>
        <taxon>Acaryochloris thomasi</taxon>
    </lineage>
</organism>
<proteinExistence type="predicted"/>
<dbReference type="Proteomes" id="UP000248857">
    <property type="component" value="Unassembled WGS sequence"/>
</dbReference>
<gene>
    <name evidence="1" type="ORF">C1752_02394</name>
</gene>
<keyword evidence="2" id="KW-1185">Reference proteome</keyword>
<evidence type="ECO:0000313" key="2">
    <source>
        <dbReference type="Proteomes" id="UP000248857"/>
    </source>
</evidence>
<dbReference type="AlphaFoldDB" id="A0A2W1JYY5"/>
<accession>A0A2W1JYY5</accession>
<sequence length="30" mass="3266">MTNGDSIEVDFRQEKSISQVLTQPAALISS</sequence>